<accession>Q5ZAH2</accession>
<evidence type="ECO:0000313" key="2">
    <source>
        <dbReference type="EMBL" id="BAD53408.1"/>
    </source>
</evidence>
<keyword evidence="1" id="KW-0472">Membrane</keyword>
<sequence length="206" mass="24959">MVPSLQIRIGLHLMEREVLLTVWLRFLRLHLIQRRFPQTLRKLMMVKSSLVLRIIWILSILGMVLSRRQKMQRNLLNTRLLARRMSNYKTLKGLSDTWMFQMVMLKLVQKLQRQHQYLQPHLLMRCRQRELQMNPLAHLIRVILSQKFCQILKIVALIQPTQQYRLNKLWITKTWSYQLRKFRLWMLKLKPMKSKQMSEGAGNLMG</sequence>
<reference evidence="2" key="1">
    <citation type="journal article" date="2002" name="Nature">
        <title>The genome sequence and structure of rice chromosome 1.</title>
        <authorList>
            <person name="Sasaki T."/>
            <person name="Matsumoto T."/>
            <person name="Yamamoto K."/>
            <person name="Sakata K."/>
            <person name="Baba T."/>
            <person name="Katayose Y."/>
            <person name="Wu J."/>
            <person name="Niimura Y."/>
            <person name="Cheng Z."/>
            <person name="Nagamura Y."/>
            <person name="Antonio B.A."/>
            <person name="Kanamori H."/>
            <person name="Hosokawa S."/>
            <person name="Masukawa M."/>
            <person name="Arikawa K."/>
            <person name="Chiden Y."/>
            <person name="Hayashi M."/>
            <person name="Okamoto M."/>
            <person name="Ando T."/>
            <person name="Aoki H."/>
            <person name="Arita K."/>
            <person name="Hamada M."/>
            <person name="Harada C."/>
            <person name="Hijishita S."/>
            <person name="Honda M."/>
            <person name="Ichikawa Y."/>
            <person name="Idonuma A."/>
            <person name="Iijima M."/>
            <person name="Ikeda M."/>
            <person name="Ikeno M."/>
            <person name="Itoh S."/>
            <person name="Itoh T."/>
            <person name="Itoh Y."/>
            <person name="Itoh Y."/>
            <person name="Iwabuchi A."/>
            <person name="Kamiya K."/>
            <person name="Karasawa W."/>
            <person name="Katagiri S."/>
            <person name="Kikuta A."/>
            <person name="Kobayashi N."/>
            <person name="Kono I."/>
            <person name="Machita K."/>
            <person name="Maehara T."/>
            <person name="Mizuno H."/>
            <person name="Mizubayashi T."/>
            <person name="Mukai Y."/>
            <person name="Nagasaki H."/>
            <person name="Nakashima M."/>
            <person name="Nakama Y."/>
            <person name="Nakamichi Y."/>
            <person name="Nakamura M."/>
            <person name="Namiki N."/>
            <person name="Negishi M."/>
            <person name="Ohta I."/>
            <person name="Ono N."/>
            <person name="Saji S."/>
            <person name="Sakai K."/>
            <person name="Shibata M."/>
            <person name="Shimokawa T."/>
            <person name="Shomura A."/>
            <person name="Song J."/>
            <person name="Takazaki Y."/>
            <person name="Terasawa K."/>
            <person name="Tsuji K."/>
            <person name="Waki K."/>
            <person name="Yamagata H."/>
            <person name="Yamane H."/>
            <person name="Yoshiki S."/>
            <person name="Yoshihara R."/>
            <person name="Yukawa K."/>
            <person name="Zhong H."/>
            <person name="Iwama H."/>
            <person name="Endo T."/>
            <person name="Ito H."/>
            <person name="Hahn J.H."/>
            <person name="Kim H.I."/>
            <person name="Eun M.Y."/>
            <person name="Yano M."/>
            <person name="Jiang J."/>
            <person name="Gojobori T."/>
        </authorList>
    </citation>
    <scope>NUCLEOTIDE SEQUENCE [LARGE SCALE GENOMIC DNA]</scope>
</reference>
<dbReference type="Proteomes" id="UP000817658">
    <property type="component" value="Chromosome 1"/>
</dbReference>
<evidence type="ECO:0000256" key="1">
    <source>
        <dbReference type="SAM" id="Phobius"/>
    </source>
</evidence>
<gene>
    <name evidence="2" type="primary">P0712E02.22</name>
</gene>
<dbReference type="AlphaFoldDB" id="Q5ZAH2"/>
<feature type="transmembrane region" description="Helical" evidence="1">
    <location>
        <begin position="44"/>
        <end position="65"/>
    </location>
</feature>
<name>Q5ZAH2_ORYSJ</name>
<protein>
    <submittedName>
        <fullName evidence="2">Uncharacterized protein</fullName>
    </submittedName>
</protein>
<organism evidence="2">
    <name type="scientific">Oryza sativa subsp. japonica</name>
    <name type="common">Rice</name>
    <dbReference type="NCBI Taxonomy" id="39947"/>
    <lineage>
        <taxon>Eukaryota</taxon>
        <taxon>Viridiplantae</taxon>
        <taxon>Streptophyta</taxon>
        <taxon>Embryophyta</taxon>
        <taxon>Tracheophyta</taxon>
        <taxon>Spermatophyta</taxon>
        <taxon>Magnoliopsida</taxon>
        <taxon>Liliopsida</taxon>
        <taxon>Poales</taxon>
        <taxon>Poaceae</taxon>
        <taxon>BOP clade</taxon>
        <taxon>Oryzoideae</taxon>
        <taxon>Oryzeae</taxon>
        <taxon>Oryzinae</taxon>
        <taxon>Oryza</taxon>
        <taxon>Oryza sativa</taxon>
    </lineage>
</organism>
<proteinExistence type="predicted"/>
<keyword evidence="1" id="KW-1133">Transmembrane helix</keyword>
<dbReference type="EMBL" id="AP003492">
    <property type="protein sequence ID" value="BAD53408.1"/>
    <property type="molecule type" value="Genomic_DNA"/>
</dbReference>
<keyword evidence="1" id="KW-0812">Transmembrane</keyword>